<evidence type="ECO:0000313" key="3">
    <source>
        <dbReference type="EMBL" id="RZT96281.1"/>
    </source>
</evidence>
<dbReference type="PANTHER" id="PTHR34477:SF1">
    <property type="entry name" value="UPF0213 PROTEIN YHBQ"/>
    <property type="match status" value="1"/>
</dbReference>
<dbReference type="InterPro" id="IPR000305">
    <property type="entry name" value="GIY-YIG_endonuc"/>
</dbReference>
<keyword evidence="3" id="KW-0540">Nuclease</keyword>
<dbReference type="GO" id="GO:0004519">
    <property type="term" value="F:endonuclease activity"/>
    <property type="evidence" value="ECO:0007669"/>
    <property type="project" value="UniProtKB-KW"/>
</dbReference>
<evidence type="ECO:0000313" key="4">
    <source>
        <dbReference type="Proteomes" id="UP000293562"/>
    </source>
</evidence>
<dbReference type="Pfam" id="PF01541">
    <property type="entry name" value="GIY-YIG"/>
    <property type="match status" value="1"/>
</dbReference>
<dbReference type="RefSeq" id="WP_130306174.1">
    <property type="nucleotide sequence ID" value="NZ_SHKN01000001.1"/>
</dbReference>
<dbReference type="PROSITE" id="PS50164">
    <property type="entry name" value="GIY_YIG"/>
    <property type="match status" value="1"/>
</dbReference>
<dbReference type="Gene3D" id="3.40.1440.10">
    <property type="entry name" value="GIY-YIG endonuclease"/>
    <property type="match status" value="1"/>
</dbReference>
<comment type="similarity">
    <text evidence="1">Belongs to the UPF0213 family.</text>
</comment>
<keyword evidence="3" id="KW-0255">Endonuclease</keyword>
<evidence type="ECO:0000259" key="2">
    <source>
        <dbReference type="PROSITE" id="PS50164"/>
    </source>
</evidence>
<gene>
    <name evidence="3" type="ORF">EV201_0918</name>
</gene>
<keyword evidence="3" id="KW-0378">Hydrolase</keyword>
<organism evidence="3 4">
    <name type="scientific">Ancylomarina subtilis</name>
    <dbReference type="NCBI Taxonomy" id="1639035"/>
    <lineage>
        <taxon>Bacteria</taxon>
        <taxon>Pseudomonadati</taxon>
        <taxon>Bacteroidota</taxon>
        <taxon>Bacteroidia</taxon>
        <taxon>Marinilabiliales</taxon>
        <taxon>Marinifilaceae</taxon>
        <taxon>Ancylomarina</taxon>
    </lineage>
</organism>
<evidence type="ECO:0000256" key="1">
    <source>
        <dbReference type="ARBA" id="ARBA00007435"/>
    </source>
</evidence>
<protein>
    <submittedName>
        <fullName evidence="3">Putative endonuclease</fullName>
    </submittedName>
</protein>
<name>A0A4Q7VJB2_9BACT</name>
<feature type="domain" description="GIY-YIG" evidence="2">
    <location>
        <begin position="1"/>
        <end position="78"/>
    </location>
</feature>
<dbReference type="InterPro" id="IPR035901">
    <property type="entry name" value="GIY-YIG_endonuc_sf"/>
</dbReference>
<dbReference type="Proteomes" id="UP000293562">
    <property type="component" value="Unassembled WGS sequence"/>
</dbReference>
<dbReference type="OrthoDB" id="9807770at2"/>
<reference evidence="3 4" key="1">
    <citation type="submission" date="2019-02" db="EMBL/GenBank/DDBJ databases">
        <title>Genomic Encyclopedia of Type Strains, Phase IV (KMG-IV): sequencing the most valuable type-strain genomes for metagenomic binning, comparative biology and taxonomic classification.</title>
        <authorList>
            <person name="Goeker M."/>
        </authorList>
    </citation>
    <scope>NUCLEOTIDE SEQUENCE [LARGE SCALE GENOMIC DNA]</scope>
    <source>
        <strain evidence="3 4">DSM 28825</strain>
    </source>
</reference>
<comment type="caution">
    <text evidence="3">The sequence shown here is derived from an EMBL/GenBank/DDBJ whole genome shotgun (WGS) entry which is preliminary data.</text>
</comment>
<sequence>MYYVYILQCSNGKLYTGCTSDINKRLERHNNGHVPSTKNIRPLNLITYTTFIDRYKAFEYEKYLKSGSGRAFAKRHLI</sequence>
<dbReference type="PANTHER" id="PTHR34477">
    <property type="entry name" value="UPF0213 PROTEIN YHBQ"/>
    <property type="match status" value="1"/>
</dbReference>
<dbReference type="AlphaFoldDB" id="A0A4Q7VJB2"/>
<keyword evidence="4" id="KW-1185">Reference proteome</keyword>
<dbReference type="InterPro" id="IPR050190">
    <property type="entry name" value="UPF0213_domain"/>
</dbReference>
<accession>A0A4Q7VJB2</accession>
<dbReference type="EMBL" id="SHKN01000001">
    <property type="protein sequence ID" value="RZT96281.1"/>
    <property type="molecule type" value="Genomic_DNA"/>
</dbReference>
<dbReference type="SUPFAM" id="SSF82771">
    <property type="entry name" value="GIY-YIG endonuclease"/>
    <property type="match status" value="1"/>
</dbReference>
<proteinExistence type="inferred from homology"/>